<dbReference type="RefSeq" id="WP_159763726.1">
    <property type="nucleotide sequence ID" value="NZ_WUUT01000003.1"/>
</dbReference>
<accession>A0A6B0T0Z4</accession>
<dbReference type="InterPro" id="IPR045940">
    <property type="entry name" value="DUF6360"/>
</dbReference>
<dbReference type="Proteomes" id="UP000466535">
    <property type="component" value="Unassembled WGS sequence"/>
</dbReference>
<proteinExistence type="predicted"/>
<evidence type="ECO:0000313" key="2">
    <source>
        <dbReference type="Proteomes" id="UP000466535"/>
    </source>
</evidence>
<gene>
    <name evidence="1" type="ORF">GRX03_08155</name>
</gene>
<evidence type="ECO:0000313" key="1">
    <source>
        <dbReference type="EMBL" id="MXR51575.1"/>
    </source>
</evidence>
<dbReference type="Pfam" id="PF19887">
    <property type="entry name" value="DUF6360"/>
    <property type="match status" value="1"/>
</dbReference>
<name>A0A6B0T0Z4_9EURY</name>
<keyword evidence="2" id="KW-1185">Reference proteome</keyword>
<sequence length="94" mass="10547">MSHRVLDVTAYTTFDYLQGGASGLDWDEDGIVVLNVESDEEEGVVRLSTELDPTDVQRLDQHADHVELFPDQARTLASTLREAADRVEEEVDDE</sequence>
<protein>
    <submittedName>
        <fullName evidence="1">Uncharacterized protein</fullName>
    </submittedName>
</protein>
<dbReference type="EMBL" id="WUUT01000003">
    <property type="protein sequence ID" value="MXR51575.1"/>
    <property type="molecule type" value="Genomic_DNA"/>
</dbReference>
<reference evidence="1 2" key="1">
    <citation type="submission" date="2019-12" db="EMBL/GenBank/DDBJ databases">
        <title>Isolation and characterization of three novel carbon monoxide-oxidizing members of Halobacteria from salione crusts and soils.</title>
        <authorList>
            <person name="Myers M.R."/>
            <person name="King G.M."/>
        </authorList>
    </citation>
    <scope>NUCLEOTIDE SEQUENCE [LARGE SCALE GENOMIC DNA]</scope>
    <source>
        <strain evidence="1 2">WSH3</strain>
    </source>
</reference>
<organism evidence="1 2">
    <name type="scientific">Halovenus carboxidivorans</name>
    <dbReference type="NCBI Taxonomy" id="2692199"/>
    <lineage>
        <taxon>Archaea</taxon>
        <taxon>Methanobacteriati</taxon>
        <taxon>Methanobacteriota</taxon>
        <taxon>Stenosarchaea group</taxon>
        <taxon>Halobacteria</taxon>
        <taxon>Halobacteriales</taxon>
        <taxon>Haloarculaceae</taxon>
        <taxon>Halovenus</taxon>
    </lineage>
</organism>
<dbReference type="OrthoDB" id="156156at2157"/>
<comment type="caution">
    <text evidence="1">The sequence shown here is derived from an EMBL/GenBank/DDBJ whole genome shotgun (WGS) entry which is preliminary data.</text>
</comment>
<dbReference type="AlphaFoldDB" id="A0A6B0T0Z4"/>